<name>A0A9W6HSD5_9MICO</name>
<keyword evidence="3" id="KW-1185">Reference proteome</keyword>
<proteinExistence type="predicted"/>
<feature type="transmembrane region" description="Helical" evidence="1">
    <location>
        <begin position="274"/>
        <end position="295"/>
    </location>
</feature>
<feature type="transmembrane region" description="Helical" evidence="1">
    <location>
        <begin position="233"/>
        <end position="254"/>
    </location>
</feature>
<feature type="transmembrane region" description="Helical" evidence="1">
    <location>
        <begin position="375"/>
        <end position="397"/>
    </location>
</feature>
<feature type="transmembrane region" description="Helical" evidence="1">
    <location>
        <begin position="102"/>
        <end position="130"/>
    </location>
</feature>
<feature type="transmembrane region" description="Helical" evidence="1">
    <location>
        <begin position="327"/>
        <end position="345"/>
    </location>
</feature>
<organism evidence="2 3">
    <name type="scientific">Microbacterium keratanolyticum</name>
    <dbReference type="NCBI Taxonomy" id="67574"/>
    <lineage>
        <taxon>Bacteria</taxon>
        <taxon>Bacillati</taxon>
        <taxon>Actinomycetota</taxon>
        <taxon>Actinomycetes</taxon>
        <taxon>Micrococcales</taxon>
        <taxon>Microbacteriaceae</taxon>
        <taxon>Microbacterium</taxon>
    </lineage>
</organism>
<reference evidence="2" key="1">
    <citation type="journal article" date="2014" name="Int. J. Syst. Evol. Microbiol.">
        <title>Complete genome sequence of Corynebacterium casei LMG S-19264T (=DSM 44701T), isolated from a smear-ripened cheese.</title>
        <authorList>
            <consortium name="US DOE Joint Genome Institute (JGI-PGF)"/>
            <person name="Walter F."/>
            <person name="Albersmeier A."/>
            <person name="Kalinowski J."/>
            <person name="Ruckert C."/>
        </authorList>
    </citation>
    <scope>NUCLEOTIDE SEQUENCE</scope>
    <source>
        <strain evidence="2">VKM Ac-1958</strain>
    </source>
</reference>
<gene>
    <name evidence="2" type="ORF">GCM10017596_17380</name>
</gene>
<feature type="transmembrane region" description="Helical" evidence="1">
    <location>
        <begin position="452"/>
        <end position="475"/>
    </location>
</feature>
<keyword evidence="1" id="KW-0812">Transmembrane</keyword>
<comment type="caution">
    <text evidence="2">The sequence shown here is derived from an EMBL/GenBank/DDBJ whole genome shotgun (WGS) entry which is preliminary data.</text>
</comment>
<feature type="transmembrane region" description="Helical" evidence="1">
    <location>
        <begin position="207"/>
        <end position="226"/>
    </location>
</feature>
<evidence type="ECO:0000256" key="1">
    <source>
        <dbReference type="SAM" id="Phobius"/>
    </source>
</evidence>
<feature type="transmembrane region" description="Helical" evidence="1">
    <location>
        <begin position="173"/>
        <end position="195"/>
    </location>
</feature>
<reference evidence="2" key="2">
    <citation type="submission" date="2023-01" db="EMBL/GenBank/DDBJ databases">
        <authorList>
            <person name="Sun Q."/>
            <person name="Evtushenko L."/>
        </authorList>
    </citation>
    <scope>NUCLEOTIDE SEQUENCE</scope>
    <source>
        <strain evidence="2">VKM Ac-1958</strain>
    </source>
</reference>
<sequence length="523" mass="54767">MVAHVLRLRLALMFGALRGDRRRVSRTAIELIVLLVATAATVAAVLSLQTATSGTATTVIIVGGALFMLGFFLAPILAGTVDQLDPRRFAVFGLSLRGLPWVLALAALISMPTLALAAVIIAVGIVASAFGAPLVLAVLGGVLALITAVLAARIGMLLIALALPERRSRELTALFTLALVVVAVPVGVFVASMSWNGDVPPALETAASVLSYTPFGAAFALPFAAVAEEWDAVWVIGVIAVVTTGLLAALWGWLVRRALTTTGRRAASRERPGLGWFALLPSTPFGAIAARSLVYWLRDRRYLVNVAIVPIAGVLSAVPLLVAGVPLTYAAALPVAVMALFFGWLPHNDIAYDSTAFWTHVVSDVRGIADRLGRLVPIALISLPILAVAVPLTLAVIGRWSLLPVFIGLTMSLLLSGFGLSSIASVVAPYAVSRPGDSPFQQPQRATSRGAFGQAGALIGAVAVSAPTIWLAWLALSDPTASVQVPLWVGLGTGILVLAVGVLVGARFYERREERVMEFIETV</sequence>
<protein>
    <recommendedName>
        <fullName evidence="4">ABC-2 type transport system permease protein</fullName>
    </recommendedName>
</protein>
<feature type="transmembrane region" description="Helical" evidence="1">
    <location>
        <begin position="302"/>
        <end position="321"/>
    </location>
</feature>
<feature type="transmembrane region" description="Helical" evidence="1">
    <location>
        <begin position="403"/>
        <end position="432"/>
    </location>
</feature>
<feature type="transmembrane region" description="Helical" evidence="1">
    <location>
        <begin position="28"/>
        <end position="48"/>
    </location>
</feature>
<keyword evidence="1" id="KW-0472">Membrane</keyword>
<feature type="transmembrane region" description="Helical" evidence="1">
    <location>
        <begin position="136"/>
        <end position="161"/>
    </location>
</feature>
<feature type="transmembrane region" description="Helical" evidence="1">
    <location>
        <begin position="487"/>
        <end position="509"/>
    </location>
</feature>
<dbReference type="Proteomes" id="UP001142325">
    <property type="component" value="Unassembled WGS sequence"/>
</dbReference>
<dbReference type="AlphaFoldDB" id="A0A9W6HSD5"/>
<feature type="transmembrane region" description="Helical" evidence="1">
    <location>
        <begin position="60"/>
        <end position="81"/>
    </location>
</feature>
<evidence type="ECO:0008006" key="4">
    <source>
        <dbReference type="Google" id="ProtNLM"/>
    </source>
</evidence>
<evidence type="ECO:0000313" key="3">
    <source>
        <dbReference type="Proteomes" id="UP001142325"/>
    </source>
</evidence>
<keyword evidence="1" id="KW-1133">Transmembrane helix</keyword>
<evidence type="ECO:0000313" key="2">
    <source>
        <dbReference type="EMBL" id="GLK02023.1"/>
    </source>
</evidence>
<accession>A0A9W6HSD5</accession>
<dbReference type="EMBL" id="BSET01000001">
    <property type="protein sequence ID" value="GLK02023.1"/>
    <property type="molecule type" value="Genomic_DNA"/>
</dbReference>